<dbReference type="Proteomes" id="UP000540079">
    <property type="component" value="Unassembled WGS sequence"/>
</dbReference>
<accession>A0A2J9QIU6</accession>
<organism evidence="1 2">
    <name type="scientific">Pasteurella multocida</name>
    <dbReference type="NCBI Taxonomy" id="747"/>
    <lineage>
        <taxon>Bacteria</taxon>
        <taxon>Pseudomonadati</taxon>
        <taxon>Pseudomonadota</taxon>
        <taxon>Gammaproteobacteria</taxon>
        <taxon>Pasteurellales</taxon>
        <taxon>Pasteurellaceae</taxon>
        <taxon>Pasteurella</taxon>
    </lineage>
</organism>
<reference evidence="1 2" key="1">
    <citation type="journal article" date="2018" name="Front. Microbiol.">
        <title>Genetic and Phylogenetic Characteristics of Pasteurella multocida Isolates From Different Host Species.</title>
        <authorList>
            <person name="Peng Z."/>
            <person name="Liang W."/>
            <person name="Wang F."/>
            <person name="Xu Z."/>
            <person name="Xie Z."/>
            <person name="Lian Z."/>
            <person name="Hua L."/>
            <person name="Zhou R."/>
            <person name="Chen H."/>
            <person name="Wu B."/>
        </authorList>
    </citation>
    <scope>NUCLEOTIDE SEQUENCE [LARGE SCALE GENOMIC DNA]</scope>
    <source>
        <strain evidence="1 2">HNA06</strain>
    </source>
</reference>
<name>A0A2J9QIU6_PASMD</name>
<dbReference type="AlphaFoldDB" id="A0A2J9QIU6"/>
<dbReference type="EMBL" id="PPVL01000002">
    <property type="protein sequence ID" value="NNI78540.1"/>
    <property type="molecule type" value="Genomic_DNA"/>
</dbReference>
<proteinExistence type="predicted"/>
<evidence type="ECO:0000313" key="1">
    <source>
        <dbReference type="EMBL" id="NNI78540.1"/>
    </source>
</evidence>
<dbReference type="RefSeq" id="WP_014391107.1">
    <property type="nucleotide sequence ID" value="NZ_CP030096.1"/>
</dbReference>
<protein>
    <submittedName>
        <fullName evidence="1">Uncharacterized protein</fullName>
    </submittedName>
</protein>
<sequence length="65" mass="7720">MERLIPLKEFLEITGVKKSTAYNRWDPNSKYFDPEFPQPIHRKGKLLFSYTQTQNYAEKVVSNII</sequence>
<evidence type="ECO:0000313" key="2">
    <source>
        <dbReference type="Proteomes" id="UP000540079"/>
    </source>
</evidence>
<comment type="caution">
    <text evidence="1">The sequence shown here is derived from an EMBL/GenBank/DDBJ whole genome shotgun (WGS) entry which is preliminary data.</text>
</comment>
<gene>
    <name evidence="1" type="ORF">C2800_03730</name>
</gene>